<proteinExistence type="predicted"/>
<organism evidence="1 2">
    <name type="scientific">Dryococelus australis</name>
    <dbReference type="NCBI Taxonomy" id="614101"/>
    <lineage>
        <taxon>Eukaryota</taxon>
        <taxon>Metazoa</taxon>
        <taxon>Ecdysozoa</taxon>
        <taxon>Arthropoda</taxon>
        <taxon>Hexapoda</taxon>
        <taxon>Insecta</taxon>
        <taxon>Pterygota</taxon>
        <taxon>Neoptera</taxon>
        <taxon>Polyneoptera</taxon>
        <taxon>Phasmatodea</taxon>
        <taxon>Verophasmatodea</taxon>
        <taxon>Anareolatae</taxon>
        <taxon>Phasmatidae</taxon>
        <taxon>Eurycanthinae</taxon>
        <taxon>Dryococelus</taxon>
    </lineage>
</organism>
<sequence>MVRTYKTKTERNNISEQAVRSAKEDVLNGNRYIREAAEFHGLKKSMLHKRLQKIPSPTLDIDIPSGIGTSKYNPRPVFSSEEETLLVDYLIKCSKMNGLSYKQVRDFTYFGTLLQVGIDWMKGFMKHHDESGITTVFPTHKVVLPTGAKQVGQCVSAEWGELVKFCANVTA</sequence>
<reference evidence="1 2" key="1">
    <citation type="submission" date="2023-02" db="EMBL/GenBank/DDBJ databases">
        <title>LHISI_Scaffold_Assembly.</title>
        <authorList>
            <person name="Stuart O.P."/>
            <person name="Cleave R."/>
            <person name="Magrath M.J.L."/>
            <person name="Mikheyev A.S."/>
        </authorList>
    </citation>
    <scope>NUCLEOTIDE SEQUENCE [LARGE SCALE GENOMIC DNA]</scope>
    <source>
        <strain evidence="1">Daus_M_001</strain>
        <tissue evidence="1">Leg muscle</tissue>
    </source>
</reference>
<keyword evidence="2" id="KW-1185">Reference proteome</keyword>
<gene>
    <name evidence="1" type="ORF">PR048_020865</name>
</gene>
<comment type="caution">
    <text evidence="1">The sequence shown here is derived from an EMBL/GenBank/DDBJ whole genome shotgun (WGS) entry which is preliminary data.</text>
</comment>
<evidence type="ECO:0000313" key="1">
    <source>
        <dbReference type="EMBL" id="KAJ8876420.1"/>
    </source>
</evidence>
<dbReference type="EMBL" id="JARBHB010000008">
    <property type="protein sequence ID" value="KAJ8876420.1"/>
    <property type="molecule type" value="Genomic_DNA"/>
</dbReference>
<dbReference type="Proteomes" id="UP001159363">
    <property type="component" value="Chromosome 7"/>
</dbReference>
<name>A0ABQ9GWL5_9NEOP</name>
<accession>A0ABQ9GWL5</accession>
<protein>
    <recommendedName>
        <fullName evidence="3">HTH psq-type domain-containing protein</fullName>
    </recommendedName>
</protein>
<evidence type="ECO:0000313" key="2">
    <source>
        <dbReference type="Proteomes" id="UP001159363"/>
    </source>
</evidence>
<evidence type="ECO:0008006" key="3">
    <source>
        <dbReference type="Google" id="ProtNLM"/>
    </source>
</evidence>